<dbReference type="GO" id="GO:0004126">
    <property type="term" value="F:cytidine deaminase activity"/>
    <property type="evidence" value="ECO:0007669"/>
    <property type="project" value="TreeGrafter"/>
</dbReference>
<proteinExistence type="inferred from homology"/>
<name>A0A2T3HQ06_9SPHI</name>
<dbReference type="InterPro" id="IPR016193">
    <property type="entry name" value="Cytidine_deaminase-like"/>
</dbReference>
<dbReference type="InterPro" id="IPR050202">
    <property type="entry name" value="Cyt/Deoxycyt_deaminase"/>
</dbReference>
<dbReference type="SUPFAM" id="SSF53927">
    <property type="entry name" value="Cytidine deaminase-like"/>
    <property type="match status" value="1"/>
</dbReference>
<evidence type="ECO:0000313" key="4">
    <source>
        <dbReference type="Proteomes" id="UP000240912"/>
    </source>
</evidence>
<protein>
    <submittedName>
        <fullName evidence="3">Cytidine deaminase</fullName>
    </submittedName>
</protein>
<dbReference type="CDD" id="cd01283">
    <property type="entry name" value="cytidine_deaminase"/>
    <property type="match status" value="1"/>
</dbReference>
<dbReference type="PANTHER" id="PTHR11644">
    <property type="entry name" value="CYTIDINE DEAMINASE"/>
    <property type="match status" value="1"/>
</dbReference>
<accession>A0A2T3HQ06</accession>
<dbReference type="PANTHER" id="PTHR11644:SF2">
    <property type="entry name" value="CYTIDINE DEAMINASE"/>
    <property type="match status" value="1"/>
</dbReference>
<reference evidence="3 4" key="1">
    <citation type="submission" date="2018-03" db="EMBL/GenBank/DDBJ databases">
        <authorList>
            <person name="Keele B.F."/>
        </authorList>
    </citation>
    <scope>NUCLEOTIDE SEQUENCE [LARGE SCALE GENOMIC DNA]</scope>
    <source>
        <strain evidence="3 4">YL28-9</strain>
    </source>
</reference>
<dbReference type="GO" id="GO:0055086">
    <property type="term" value="P:nucleobase-containing small molecule metabolic process"/>
    <property type="evidence" value="ECO:0007669"/>
    <property type="project" value="UniProtKB-ARBA"/>
</dbReference>
<dbReference type="GO" id="GO:0005829">
    <property type="term" value="C:cytosol"/>
    <property type="evidence" value="ECO:0007669"/>
    <property type="project" value="TreeGrafter"/>
</dbReference>
<dbReference type="GO" id="GO:0008270">
    <property type="term" value="F:zinc ion binding"/>
    <property type="evidence" value="ECO:0007669"/>
    <property type="project" value="TreeGrafter"/>
</dbReference>
<sequence length="162" mass="17589">MEKISLQINYTRHTDVSELDQQERRLCEAAVAATESSYSPYSGFRVGAALQLETGEIVPGSNQENMAYPSGLCAERTALFAAGAQFPGRAVTTMAVTAKTDRFLIRQPVTSCGACLQVMAEFEKRQGSPIAVIFYCIGGEVIRLRSVRDLLPFAFNGEGLKG</sequence>
<dbReference type="AlphaFoldDB" id="A0A2T3HQ06"/>
<dbReference type="InterPro" id="IPR002125">
    <property type="entry name" value="CMP_dCMP_dom"/>
</dbReference>
<dbReference type="GO" id="GO:0072527">
    <property type="term" value="P:pyrimidine-containing compound metabolic process"/>
    <property type="evidence" value="ECO:0007669"/>
    <property type="project" value="UniProtKB-ARBA"/>
</dbReference>
<evidence type="ECO:0000256" key="1">
    <source>
        <dbReference type="ARBA" id="ARBA00006576"/>
    </source>
</evidence>
<gene>
    <name evidence="3" type="ORF">C7T94_07150</name>
</gene>
<dbReference type="Pfam" id="PF00383">
    <property type="entry name" value="dCMP_cyt_deam_1"/>
    <property type="match status" value="1"/>
</dbReference>
<dbReference type="EMBL" id="PYLS01000004">
    <property type="protein sequence ID" value="PST84473.1"/>
    <property type="molecule type" value="Genomic_DNA"/>
</dbReference>
<comment type="caution">
    <text evidence="3">The sequence shown here is derived from an EMBL/GenBank/DDBJ whole genome shotgun (WGS) entry which is preliminary data.</text>
</comment>
<comment type="similarity">
    <text evidence="1">Belongs to the cytidine and deoxycytidylate deaminase family.</text>
</comment>
<evidence type="ECO:0000313" key="3">
    <source>
        <dbReference type="EMBL" id="PST84473.1"/>
    </source>
</evidence>
<dbReference type="PROSITE" id="PS51747">
    <property type="entry name" value="CYT_DCMP_DEAMINASES_2"/>
    <property type="match status" value="1"/>
</dbReference>
<dbReference type="NCBIfam" id="NF004064">
    <property type="entry name" value="PRK05578.1"/>
    <property type="match status" value="1"/>
</dbReference>
<dbReference type="Gene3D" id="3.40.140.10">
    <property type="entry name" value="Cytidine Deaminase, domain 2"/>
    <property type="match status" value="1"/>
</dbReference>
<dbReference type="RefSeq" id="WP_107214569.1">
    <property type="nucleotide sequence ID" value="NZ_KZ686268.1"/>
</dbReference>
<dbReference type="OrthoDB" id="9795347at2"/>
<keyword evidence="4" id="KW-1185">Reference proteome</keyword>
<feature type="domain" description="CMP/dCMP-type deaminase" evidence="2">
    <location>
        <begin position="21"/>
        <end position="158"/>
    </location>
</feature>
<evidence type="ECO:0000259" key="2">
    <source>
        <dbReference type="PROSITE" id="PS51747"/>
    </source>
</evidence>
<dbReference type="Proteomes" id="UP000240912">
    <property type="component" value="Unassembled WGS sequence"/>
</dbReference>
<organism evidence="3 4">
    <name type="scientific">Pedobacter yulinensis</name>
    <dbReference type="NCBI Taxonomy" id="2126353"/>
    <lineage>
        <taxon>Bacteria</taxon>
        <taxon>Pseudomonadati</taxon>
        <taxon>Bacteroidota</taxon>
        <taxon>Sphingobacteriia</taxon>
        <taxon>Sphingobacteriales</taxon>
        <taxon>Sphingobacteriaceae</taxon>
        <taxon>Pedobacter</taxon>
    </lineage>
</organism>